<evidence type="ECO:0000313" key="2">
    <source>
        <dbReference type="EMBL" id="TCD64114.1"/>
    </source>
</evidence>
<gene>
    <name evidence="2" type="ORF">EIP91_004527</name>
</gene>
<keyword evidence="3" id="KW-1185">Reference proteome</keyword>
<dbReference type="EMBL" id="RWJN01000255">
    <property type="protein sequence ID" value="TCD64114.1"/>
    <property type="molecule type" value="Genomic_DNA"/>
</dbReference>
<comment type="caution">
    <text evidence="2">The sequence shown here is derived from an EMBL/GenBank/DDBJ whole genome shotgun (WGS) entry which is preliminary data.</text>
</comment>
<name>A0A4R0RP18_9APHY</name>
<evidence type="ECO:0000256" key="1">
    <source>
        <dbReference type="SAM" id="MobiDB-lite"/>
    </source>
</evidence>
<sequence length="221" mass="24973">MSSDIGSDDTQHRQVLSGLMDQVNHTLSGILTDPTVNDKISLIVGVFDASRSHLLEQHTHYGLPHVPVLRAVWTWLIKNRGLNLEELYNSLGFAMQPSSTQRGEELSHESFDEVCKMVAFFRLFTPLPEETSNEEREAAHRGGGKGSRSSSVASTRADSEVFEAALQHVRQMRSHLTEERLEFREVLEQFISKHEVLEERLFAVENVLRTTGSGAEFILRE</sequence>
<evidence type="ECO:0000313" key="3">
    <source>
        <dbReference type="Proteomes" id="UP000292702"/>
    </source>
</evidence>
<dbReference type="Proteomes" id="UP000292702">
    <property type="component" value="Unassembled WGS sequence"/>
</dbReference>
<proteinExistence type="predicted"/>
<dbReference type="AlphaFoldDB" id="A0A4R0RP18"/>
<feature type="region of interest" description="Disordered" evidence="1">
    <location>
        <begin position="131"/>
        <end position="153"/>
    </location>
</feature>
<reference evidence="2 3" key="1">
    <citation type="submission" date="2018-11" db="EMBL/GenBank/DDBJ databases">
        <title>Genome assembly of Steccherinum ochraceum LE-BIN_3174, the white-rot fungus of the Steccherinaceae family (The Residual Polyporoid clade, Polyporales, Basidiomycota).</title>
        <authorList>
            <person name="Fedorova T.V."/>
            <person name="Glazunova O.A."/>
            <person name="Landesman E.O."/>
            <person name="Moiseenko K.V."/>
            <person name="Psurtseva N.V."/>
            <person name="Savinova O.S."/>
            <person name="Shakhova N.V."/>
            <person name="Tyazhelova T.V."/>
            <person name="Vasina D.V."/>
        </authorList>
    </citation>
    <scope>NUCLEOTIDE SEQUENCE [LARGE SCALE GENOMIC DNA]</scope>
    <source>
        <strain evidence="2 3">LE-BIN_3174</strain>
    </source>
</reference>
<protein>
    <submittedName>
        <fullName evidence="2">Uncharacterized protein</fullName>
    </submittedName>
</protein>
<organism evidence="2 3">
    <name type="scientific">Steccherinum ochraceum</name>
    <dbReference type="NCBI Taxonomy" id="92696"/>
    <lineage>
        <taxon>Eukaryota</taxon>
        <taxon>Fungi</taxon>
        <taxon>Dikarya</taxon>
        <taxon>Basidiomycota</taxon>
        <taxon>Agaricomycotina</taxon>
        <taxon>Agaricomycetes</taxon>
        <taxon>Polyporales</taxon>
        <taxon>Steccherinaceae</taxon>
        <taxon>Steccherinum</taxon>
    </lineage>
</organism>
<accession>A0A4R0RP18</accession>